<comment type="caution">
    <text evidence="2">The sequence shown here is derived from an EMBL/GenBank/DDBJ whole genome shotgun (WGS) entry which is preliminary data.</text>
</comment>
<keyword evidence="3" id="KW-1185">Reference proteome</keyword>
<feature type="region of interest" description="Disordered" evidence="1">
    <location>
        <begin position="85"/>
        <end position="117"/>
    </location>
</feature>
<dbReference type="AlphaFoldDB" id="A0A4Z2GDW3"/>
<dbReference type="EMBL" id="SRLO01000581">
    <property type="protein sequence ID" value="TNN51460.1"/>
    <property type="molecule type" value="Genomic_DNA"/>
</dbReference>
<evidence type="ECO:0000256" key="1">
    <source>
        <dbReference type="SAM" id="MobiDB-lite"/>
    </source>
</evidence>
<evidence type="ECO:0000313" key="3">
    <source>
        <dbReference type="Proteomes" id="UP000314294"/>
    </source>
</evidence>
<evidence type="ECO:0000313" key="2">
    <source>
        <dbReference type="EMBL" id="TNN51460.1"/>
    </source>
</evidence>
<dbReference type="Proteomes" id="UP000314294">
    <property type="component" value="Unassembled WGS sequence"/>
</dbReference>
<reference evidence="2 3" key="1">
    <citation type="submission" date="2019-03" db="EMBL/GenBank/DDBJ databases">
        <title>First draft genome of Liparis tanakae, snailfish: a comprehensive survey of snailfish specific genes.</title>
        <authorList>
            <person name="Kim W."/>
            <person name="Song I."/>
            <person name="Jeong J.-H."/>
            <person name="Kim D."/>
            <person name="Kim S."/>
            <person name="Ryu S."/>
            <person name="Song J.Y."/>
            <person name="Lee S.K."/>
        </authorList>
    </citation>
    <scope>NUCLEOTIDE SEQUENCE [LARGE SCALE GENOMIC DNA]</scope>
    <source>
        <tissue evidence="2">Muscle</tissue>
    </source>
</reference>
<feature type="region of interest" description="Disordered" evidence="1">
    <location>
        <begin position="130"/>
        <end position="204"/>
    </location>
</feature>
<name>A0A4Z2GDW3_9TELE</name>
<gene>
    <name evidence="2" type="ORF">EYF80_038310</name>
</gene>
<accession>A0A4Z2GDW3</accession>
<sequence length="204" mass="21677">MREGLAGRRSCECCGVATTGVTRWRHEVASREGTVSVPAVQPHGQDGLHPWGGHTGGPVRILEALRGAVIGHRQLALLGGQVLPAATEGPDQDGHRQEKEGAPRGHNVIPVDGQGRHRNASPWLIKHTHAQKEKVTDASGRAGGSAQPFAHAHTLPPRRRCACSPIRRSSKVHRTSVRSDDGSEPPAGALIRLRPSPKPPPGPD</sequence>
<feature type="compositionally biased region" description="Basic and acidic residues" evidence="1">
    <location>
        <begin position="92"/>
        <end position="103"/>
    </location>
</feature>
<organism evidence="2 3">
    <name type="scientific">Liparis tanakae</name>
    <name type="common">Tanaka's snailfish</name>
    <dbReference type="NCBI Taxonomy" id="230148"/>
    <lineage>
        <taxon>Eukaryota</taxon>
        <taxon>Metazoa</taxon>
        <taxon>Chordata</taxon>
        <taxon>Craniata</taxon>
        <taxon>Vertebrata</taxon>
        <taxon>Euteleostomi</taxon>
        <taxon>Actinopterygii</taxon>
        <taxon>Neopterygii</taxon>
        <taxon>Teleostei</taxon>
        <taxon>Neoteleostei</taxon>
        <taxon>Acanthomorphata</taxon>
        <taxon>Eupercaria</taxon>
        <taxon>Perciformes</taxon>
        <taxon>Cottioidei</taxon>
        <taxon>Cottales</taxon>
        <taxon>Liparidae</taxon>
        <taxon>Liparis</taxon>
    </lineage>
</organism>
<proteinExistence type="predicted"/>
<protein>
    <submittedName>
        <fullName evidence="2">Uncharacterized protein</fullName>
    </submittedName>
</protein>